<evidence type="ECO:0000256" key="4">
    <source>
        <dbReference type="ARBA" id="ARBA00022630"/>
    </source>
</evidence>
<evidence type="ECO:0000256" key="10">
    <source>
        <dbReference type="ARBA" id="ARBA00023140"/>
    </source>
</evidence>
<organism evidence="13 14">
    <name type="scientific">Cynara cardunculus var. scolymus</name>
    <name type="common">Globe artichoke</name>
    <name type="synonym">Cynara scolymus</name>
    <dbReference type="NCBI Taxonomy" id="59895"/>
    <lineage>
        <taxon>Eukaryota</taxon>
        <taxon>Viridiplantae</taxon>
        <taxon>Streptophyta</taxon>
        <taxon>Embryophyta</taxon>
        <taxon>Tracheophyta</taxon>
        <taxon>Spermatophyta</taxon>
        <taxon>Magnoliopsida</taxon>
        <taxon>eudicotyledons</taxon>
        <taxon>Gunneridae</taxon>
        <taxon>Pentapetalae</taxon>
        <taxon>asterids</taxon>
        <taxon>campanulids</taxon>
        <taxon>Asterales</taxon>
        <taxon>Asteraceae</taxon>
        <taxon>Carduoideae</taxon>
        <taxon>Cardueae</taxon>
        <taxon>Carduinae</taxon>
        <taxon>Cynara</taxon>
    </lineage>
</organism>
<dbReference type="PANTHER" id="PTHR43706:SF13">
    <property type="entry name" value="NADH DEHYDROGENASE-RELATED"/>
    <property type="match status" value="1"/>
</dbReference>
<dbReference type="SUPFAM" id="SSF51905">
    <property type="entry name" value="FAD/NAD(P)-binding domain"/>
    <property type="match status" value="1"/>
</dbReference>
<gene>
    <name evidence="13" type="ORF">Ccrd_018026</name>
</gene>
<dbReference type="GO" id="GO:0005777">
    <property type="term" value="C:peroxisome"/>
    <property type="evidence" value="ECO:0007669"/>
    <property type="project" value="UniProtKB-SubCell"/>
</dbReference>
<evidence type="ECO:0000256" key="9">
    <source>
        <dbReference type="ARBA" id="ARBA00023128"/>
    </source>
</evidence>
<evidence type="ECO:0000259" key="12">
    <source>
        <dbReference type="Pfam" id="PF07992"/>
    </source>
</evidence>
<keyword evidence="14" id="KW-1185">Reference proteome</keyword>
<protein>
    <submittedName>
        <fullName evidence="13">FAD-dependent pyridine nucleotide-disulfide oxidoreductase</fullName>
    </submittedName>
</protein>
<evidence type="ECO:0000256" key="7">
    <source>
        <dbReference type="ARBA" id="ARBA00023002"/>
    </source>
</evidence>
<keyword evidence="6" id="KW-0274">FAD</keyword>
<dbReference type="GO" id="GO:0005743">
    <property type="term" value="C:mitochondrial inner membrane"/>
    <property type="evidence" value="ECO:0007669"/>
    <property type="project" value="UniProtKB-SubCell"/>
</dbReference>
<evidence type="ECO:0000256" key="11">
    <source>
        <dbReference type="ARBA" id="ARBA00049010"/>
    </source>
</evidence>
<evidence type="ECO:0000256" key="1">
    <source>
        <dbReference type="ARBA" id="ARBA00004275"/>
    </source>
</evidence>
<feature type="domain" description="FAD/NAD(P)-binding" evidence="12">
    <location>
        <begin position="60"/>
        <end position="308"/>
    </location>
</feature>
<dbReference type="Proteomes" id="UP000243975">
    <property type="component" value="Unassembled WGS sequence"/>
</dbReference>
<comment type="caution">
    <text evidence="13">The sequence shown here is derived from an EMBL/GenBank/DDBJ whole genome shotgun (WGS) entry which is preliminary data.</text>
</comment>
<evidence type="ECO:0000256" key="2">
    <source>
        <dbReference type="ARBA" id="ARBA00004637"/>
    </source>
</evidence>
<evidence type="ECO:0000313" key="14">
    <source>
        <dbReference type="Proteomes" id="UP000243975"/>
    </source>
</evidence>
<proteinExistence type="inferred from homology"/>
<evidence type="ECO:0000256" key="8">
    <source>
        <dbReference type="ARBA" id="ARBA00023027"/>
    </source>
</evidence>
<keyword evidence="5" id="KW-0999">Mitochondrion inner membrane</keyword>
<dbReference type="OMA" id="YIHANEI"/>
<dbReference type="EMBL" id="LEKV01002335">
    <property type="protein sequence ID" value="KVI03677.1"/>
    <property type="molecule type" value="Genomic_DNA"/>
</dbReference>
<dbReference type="Gramene" id="KVI03677">
    <property type="protein sequence ID" value="KVI03677"/>
    <property type="gene ID" value="Ccrd_018026"/>
</dbReference>
<evidence type="ECO:0000256" key="5">
    <source>
        <dbReference type="ARBA" id="ARBA00022792"/>
    </source>
</evidence>
<dbReference type="GO" id="GO:0003954">
    <property type="term" value="F:NADH dehydrogenase activity"/>
    <property type="evidence" value="ECO:0007669"/>
    <property type="project" value="InterPro"/>
</dbReference>
<evidence type="ECO:0000256" key="3">
    <source>
        <dbReference type="ARBA" id="ARBA00005272"/>
    </source>
</evidence>
<keyword evidence="5" id="KW-0472">Membrane</keyword>
<comment type="catalytic activity">
    <reaction evidence="11">
        <text>a ubiquinone + NADH + H(+) = a ubiquinol + NAD(+)</text>
        <dbReference type="Rhea" id="RHEA:23152"/>
        <dbReference type="Rhea" id="RHEA-COMP:9565"/>
        <dbReference type="Rhea" id="RHEA-COMP:9566"/>
        <dbReference type="ChEBI" id="CHEBI:15378"/>
        <dbReference type="ChEBI" id="CHEBI:16389"/>
        <dbReference type="ChEBI" id="CHEBI:17976"/>
        <dbReference type="ChEBI" id="CHEBI:57540"/>
        <dbReference type="ChEBI" id="CHEBI:57945"/>
    </reaction>
</comment>
<sequence>MYWFKNLTRLSSPFKHHSTGKFTPPTLFSLQHLHHFTTAGDAVAPPTSGLEPTKKTDKPRVVVLGSGWAGCRLMKGIDTSLYDVVCVSPRNHMVFTPLLASTCVGTLEFRSVAEPIGRIQPAISSEPGSYFFLANCKGLDVKNHEVSYDKLVIASGAEASTFGIKGVKEHAIFLREVHHAQEIRRKLLLNLMLSDVPGVSDEEKRRLLHCVVVGGGPTGVEFSGELSDFIMRDVHQRYSHVKDYIHVTLIEANDILSSFDDRLRVYATKQLTKDVQPKKIVLSDGTDVPYGLLVWSTGVGPSTFVQKTDLPKAPGGR</sequence>
<dbReference type="InterPro" id="IPR045024">
    <property type="entry name" value="NDH-2"/>
</dbReference>
<dbReference type="STRING" id="59895.A0A118K215"/>
<name>A0A118K215_CYNCS</name>
<keyword evidence="4" id="KW-0285">Flavoprotein</keyword>
<dbReference type="Pfam" id="PF07992">
    <property type="entry name" value="Pyr_redox_2"/>
    <property type="match status" value="1"/>
</dbReference>
<comment type="subcellular location">
    <subcellularLocation>
        <location evidence="2">Mitochondrion inner membrane</location>
        <topology evidence="2">Peripheral membrane protein</topology>
    </subcellularLocation>
    <subcellularLocation>
        <location evidence="1">Peroxisome</location>
    </subcellularLocation>
</comment>
<keyword evidence="7" id="KW-0560">Oxidoreductase</keyword>
<dbReference type="InterPro" id="IPR023753">
    <property type="entry name" value="FAD/NAD-binding_dom"/>
</dbReference>
<reference evidence="13 14" key="1">
    <citation type="journal article" date="2016" name="Sci. Rep.">
        <title>The genome sequence of the outbreeding globe artichoke constructed de novo incorporating a phase-aware low-pass sequencing strategy of F1 progeny.</title>
        <authorList>
            <person name="Scaglione D."/>
            <person name="Reyes-Chin-Wo S."/>
            <person name="Acquadro A."/>
            <person name="Froenicke L."/>
            <person name="Portis E."/>
            <person name="Beitel C."/>
            <person name="Tirone M."/>
            <person name="Mauro R."/>
            <person name="Lo Monaco A."/>
            <person name="Mauromicale G."/>
            <person name="Faccioli P."/>
            <person name="Cattivelli L."/>
            <person name="Rieseberg L."/>
            <person name="Michelmore R."/>
            <person name="Lanteri S."/>
        </authorList>
    </citation>
    <scope>NUCLEOTIDE SEQUENCE [LARGE SCALE GENOMIC DNA]</scope>
    <source>
        <strain evidence="13">2C</strain>
    </source>
</reference>
<keyword evidence="9" id="KW-0496">Mitochondrion</keyword>
<dbReference type="AlphaFoldDB" id="A0A118K215"/>
<comment type="similarity">
    <text evidence="3">Belongs to the NADH dehydrogenase family.</text>
</comment>
<dbReference type="PANTHER" id="PTHR43706">
    <property type="entry name" value="NADH DEHYDROGENASE"/>
    <property type="match status" value="1"/>
</dbReference>
<dbReference type="Gene3D" id="3.50.50.100">
    <property type="match status" value="1"/>
</dbReference>
<evidence type="ECO:0000313" key="13">
    <source>
        <dbReference type="EMBL" id="KVI03677.1"/>
    </source>
</evidence>
<dbReference type="PRINTS" id="PR00368">
    <property type="entry name" value="FADPNR"/>
</dbReference>
<accession>A0A118K215</accession>
<dbReference type="InterPro" id="IPR036188">
    <property type="entry name" value="FAD/NAD-bd_sf"/>
</dbReference>
<keyword evidence="10" id="KW-0576">Peroxisome</keyword>
<keyword evidence="8" id="KW-0520">NAD</keyword>
<evidence type="ECO:0000256" key="6">
    <source>
        <dbReference type="ARBA" id="ARBA00022827"/>
    </source>
</evidence>